<dbReference type="PANTHER" id="PTHR12137">
    <property type="entry name" value="CARBOHYDRATE SULFOTRANSFERASE"/>
    <property type="match status" value="1"/>
</dbReference>
<evidence type="ECO:0000256" key="5">
    <source>
        <dbReference type="ARBA" id="ARBA00023034"/>
    </source>
</evidence>
<evidence type="ECO:0000256" key="6">
    <source>
        <dbReference type="ARBA" id="ARBA00023136"/>
    </source>
</evidence>
<dbReference type="Pfam" id="PF03567">
    <property type="entry name" value="Sulfotransfer_2"/>
    <property type="match status" value="1"/>
</dbReference>
<keyword evidence="4" id="KW-1133">Transmembrane helix</keyword>
<organism evidence="8 9">
    <name type="scientific">Namhaeicola litoreus</name>
    <dbReference type="NCBI Taxonomy" id="1052145"/>
    <lineage>
        <taxon>Bacteria</taxon>
        <taxon>Pseudomonadati</taxon>
        <taxon>Bacteroidota</taxon>
        <taxon>Flavobacteriia</taxon>
        <taxon>Flavobacteriales</taxon>
        <taxon>Flavobacteriaceae</taxon>
        <taxon>Namhaeicola</taxon>
    </lineage>
</organism>
<dbReference type="RefSeq" id="WP_377176507.1">
    <property type="nucleotide sequence ID" value="NZ_JBHTMY010000002.1"/>
</dbReference>
<evidence type="ECO:0000256" key="1">
    <source>
        <dbReference type="ARBA" id="ARBA00004323"/>
    </source>
</evidence>
<keyword evidence="9" id="KW-1185">Reference proteome</keyword>
<evidence type="ECO:0000313" key="9">
    <source>
        <dbReference type="Proteomes" id="UP001597201"/>
    </source>
</evidence>
<proteinExistence type="predicted"/>
<keyword evidence="3" id="KW-0812">Transmembrane</keyword>
<dbReference type="Proteomes" id="UP001597201">
    <property type="component" value="Unassembled WGS sequence"/>
</dbReference>
<accession>A0ABW3XYM5</accession>
<keyword evidence="2" id="KW-0808">Transferase</keyword>
<reference evidence="9" key="1">
    <citation type="journal article" date="2019" name="Int. J. Syst. Evol. Microbiol.">
        <title>The Global Catalogue of Microorganisms (GCM) 10K type strain sequencing project: providing services to taxonomists for standard genome sequencing and annotation.</title>
        <authorList>
            <consortium name="The Broad Institute Genomics Platform"/>
            <consortium name="The Broad Institute Genome Sequencing Center for Infectious Disease"/>
            <person name="Wu L."/>
            <person name="Ma J."/>
        </authorList>
    </citation>
    <scope>NUCLEOTIDE SEQUENCE [LARGE SCALE GENOMIC DNA]</scope>
    <source>
        <strain evidence="9">CCUG 61485</strain>
    </source>
</reference>
<dbReference type="InterPro" id="IPR027417">
    <property type="entry name" value="P-loop_NTPase"/>
</dbReference>
<keyword evidence="5" id="KW-0333">Golgi apparatus</keyword>
<evidence type="ECO:0000313" key="8">
    <source>
        <dbReference type="EMBL" id="MFD1314672.1"/>
    </source>
</evidence>
<comment type="subcellular location">
    <subcellularLocation>
        <location evidence="1">Golgi apparatus membrane</location>
        <topology evidence="1">Single-pass type II membrane protein</topology>
    </subcellularLocation>
</comment>
<dbReference type="EMBL" id="JBHTMY010000002">
    <property type="protein sequence ID" value="MFD1314672.1"/>
    <property type="molecule type" value="Genomic_DNA"/>
</dbReference>
<name>A0ABW3XYM5_9FLAO</name>
<keyword evidence="7" id="KW-0325">Glycoprotein</keyword>
<dbReference type="InterPro" id="IPR005331">
    <property type="entry name" value="Sulfotransferase"/>
</dbReference>
<dbReference type="InterPro" id="IPR018011">
    <property type="entry name" value="Carb_sulfotrans_8-10"/>
</dbReference>
<gene>
    <name evidence="8" type="ORF">ACFQ39_03515</name>
</gene>
<keyword evidence="6" id="KW-0472">Membrane</keyword>
<comment type="caution">
    <text evidence="8">The sequence shown here is derived from an EMBL/GenBank/DDBJ whole genome shotgun (WGS) entry which is preliminary data.</text>
</comment>
<evidence type="ECO:0000256" key="7">
    <source>
        <dbReference type="ARBA" id="ARBA00023180"/>
    </source>
</evidence>
<dbReference type="Gene3D" id="3.40.50.300">
    <property type="entry name" value="P-loop containing nucleotide triphosphate hydrolases"/>
    <property type="match status" value="1"/>
</dbReference>
<evidence type="ECO:0000256" key="2">
    <source>
        <dbReference type="ARBA" id="ARBA00022679"/>
    </source>
</evidence>
<dbReference type="PANTHER" id="PTHR12137:SF54">
    <property type="entry name" value="CARBOHYDRATE SULFOTRANSFERASE"/>
    <property type="match status" value="1"/>
</dbReference>
<evidence type="ECO:0000256" key="4">
    <source>
        <dbReference type="ARBA" id="ARBA00022989"/>
    </source>
</evidence>
<evidence type="ECO:0000256" key="3">
    <source>
        <dbReference type="ARBA" id="ARBA00022692"/>
    </source>
</evidence>
<sequence>MLISDTHEFIFVHVRKSAGGSINETLKSISIPRPDDLISKVRTKLGWEKDYHHYRFRQHATLLNAKKVIPKEVFDKYFKFAFVRNPYTRLVSEYEYIRRTKDHGRNKRVMRMTFDQYITFQAARYNGHQVNMLVDKKGKLLSDFVGKMENLDEDWKVVCEKLKIPFNELPHNKKAKKINYAEYYNEHNLELVAKLWAKDFETFGYPTTFEL</sequence>
<protein>
    <submittedName>
        <fullName evidence="8">Sulfotransferase family 2 domain-containing protein</fullName>
    </submittedName>
</protein>